<keyword evidence="3" id="KW-1185">Reference proteome</keyword>
<dbReference type="Proteomes" id="UP000032233">
    <property type="component" value="Unassembled WGS sequence"/>
</dbReference>
<name>A0A0D2J5Q9_9BACT</name>
<dbReference type="InParanoid" id="A0A0D2J5Q9"/>
<comment type="caution">
    <text evidence="2">The sequence shown here is derived from an EMBL/GenBank/DDBJ whole genome shotgun (WGS) entry which is preliminary data.</text>
</comment>
<protein>
    <recommendedName>
        <fullName evidence="1">KAP NTPase domain-containing protein</fullName>
    </recommendedName>
</protein>
<dbReference type="RefSeq" id="WP_044352705.1">
    <property type="nucleotide sequence ID" value="NZ_AZAC01000078.1"/>
</dbReference>
<dbReference type="PANTHER" id="PTHR22674">
    <property type="entry name" value="NTPASE, KAP FAMILY P-LOOP DOMAIN-CONTAINING 1"/>
    <property type="match status" value="1"/>
</dbReference>
<organism evidence="2 3">
    <name type="scientific">Dethiosulfatarculus sandiegensis</name>
    <dbReference type="NCBI Taxonomy" id="1429043"/>
    <lineage>
        <taxon>Bacteria</taxon>
        <taxon>Pseudomonadati</taxon>
        <taxon>Thermodesulfobacteriota</taxon>
        <taxon>Desulfarculia</taxon>
        <taxon>Desulfarculales</taxon>
        <taxon>Desulfarculaceae</taxon>
        <taxon>Dethiosulfatarculus</taxon>
    </lineage>
</organism>
<dbReference type="EMBL" id="AZAC01000078">
    <property type="protein sequence ID" value="KIX11011.1"/>
    <property type="molecule type" value="Genomic_DNA"/>
</dbReference>
<sequence length="454" mass="50662">MIYSHPITDHENARDALGRERLAQSIASQVRKEKPSVIGVYGSWGAGKSHLLSQVLNKIFQDNQQAENKLVACVFEAWRYEMEGDLAAGMIKSLANIEKDLVGYNPRLRGAYYKKAGLALLGFISKLAPYAGPGGKLVADGAELLQSILGMAEKASQKPDIGDLLPNVDKIKKQMSELVLAIIRAAKDADSAHEYRLVIFIDDLDRCSPENMVRMFEWLKVHLLVDKVTYVMALDNHAAARAIVGQYKKYLSQDEDLAYGLRYLEKLVDLEYDLSAPKGVEAMALDQLGRELCQKWEYQRVSQYLTGPQGTGGDFPGCKGVDELLGMHSVSAPRTMLKIVKKLSLCLDVLASEPARELRQSLPASFPFWLVFLIAVYYRLEPEVLREFIRKRGVLIELIAGGAKAPGPEAWGSGPMYEFCVFAQRFGKFTGQSVKTPTREQLARLTRIMRENVI</sequence>
<dbReference type="Gene3D" id="3.40.50.300">
    <property type="entry name" value="P-loop containing nucleotide triphosphate hydrolases"/>
    <property type="match status" value="1"/>
</dbReference>
<evidence type="ECO:0000259" key="1">
    <source>
        <dbReference type="Pfam" id="PF07693"/>
    </source>
</evidence>
<evidence type="ECO:0000313" key="3">
    <source>
        <dbReference type="Proteomes" id="UP000032233"/>
    </source>
</evidence>
<evidence type="ECO:0000313" key="2">
    <source>
        <dbReference type="EMBL" id="KIX11011.1"/>
    </source>
</evidence>
<dbReference type="InterPro" id="IPR027417">
    <property type="entry name" value="P-loop_NTPase"/>
</dbReference>
<proteinExistence type="predicted"/>
<dbReference type="InterPro" id="IPR052754">
    <property type="entry name" value="NTPase_KAP_P-loop"/>
</dbReference>
<accession>A0A0D2J5Q9</accession>
<dbReference type="SUPFAM" id="SSF52540">
    <property type="entry name" value="P-loop containing nucleoside triphosphate hydrolases"/>
    <property type="match status" value="1"/>
</dbReference>
<dbReference type="AlphaFoldDB" id="A0A0D2J5Q9"/>
<gene>
    <name evidence="2" type="ORF">X474_27110</name>
</gene>
<dbReference type="PANTHER" id="PTHR22674:SF6">
    <property type="entry name" value="NTPASE KAP FAMILY P-LOOP DOMAIN-CONTAINING PROTEIN 1"/>
    <property type="match status" value="1"/>
</dbReference>
<feature type="domain" description="KAP NTPase" evidence="1">
    <location>
        <begin position="21"/>
        <end position="274"/>
    </location>
</feature>
<reference evidence="2 3" key="1">
    <citation type="submission" date="2013-11" db="EMBL/GenBank/DDBJ databases">
        <title>Metagenomic analysis of a methanogenic consortium involved in long chain n-alkane degradation.</title>
        <authorList>
            <person name="Davidova I.A."/>
            <person name="Callaghan A.V."/>
            <person name="Wawrik B."/>
            <person name="Pruitt S."/>
            <person name="Marks C."/>
            <person name="Duncan K.E."/>
            <person name="Suflita J.M."/>
        </authorList>
    </citation>
    <scope>NUCLEOTIDE SEQUENCE [LARGE SCALE GENOMIC DNA]</scope>
    <source>
        <strain evidence="2 3">SPR</strain>
    </source>
</reference>
<dbReference type="InterPro" id="IPR011646">
    <property type="entry name" value="KAP_P-loop"/>
</dbReference>
<dbReference type="Pfam" id="PF07693">
    <property type="entry name" value="KAP_NTPase"/>
    <property type="match status" value="1"/>
</dbReference>
<dbReference type="OrthoDB" id="9806479at2"/>